<feature type="region of interest" description="Disordered" evidence="1">
    <location>
        <begin position="1"/>
        <end position="27"/>
    </location>
</feature>
<dbReference type="AlphaFoldDB" id="B8IEK0"/>
<gene>
    <name evidence="2" type="ordered locus">Mnod_4707</name>
</gene>
<evidence type="ECO:0008006" key="4">
    <source>
        <dbReference type="Google" id="ProtNLM"/>
    </source>
</evidence>
<dbReference type="GO" id="GO:0044781">
    <property type="term" value="P:bacterial-type flagellum organization"/>
    <property type="evidence" value="ECO:0007669"/>
    <property type="project" value="InterPro"/>
</dbReference>
<organism evidence="2 3">
    <name type="scientific">Methylobacterium nodulans (strain LMG 21967 / CNCM I-2342 / ORS 2060)</name>
    <dbReference type="NCBI Taxonomy" id="460265"/>
    <lineage>
        <taxon>Bacteria</taxon>
        <taxon>Pseudomonadati</taxon>
        <taxon>Pseudomonadota</taxon>
        <taxon>Alphaproteobacteria</taxon>
        <taxon>Hyphomicrobiales</taxon>
        <taxon>Methylobacteriaceae</taxon>
        <taxon>Methylobacterium</taxon>
    </lineage>
</organism>
<sequence>MRVDPRFATAGPGAVPKRPADASQSFAVATGLPPRAAASAGSAAPLAGLDAILTLQAEAEDPAERRRRHARRGHDLLDALDRLKAALLGGRVSTADLKAIAGRLAERPGPTGDLRLDDLIGQIELRAEVELAKLGVAG</sequence>
<dbReference type="EMBL" id="CP001349">
    <property type="protein sequence ID" value="ACL59572.1"/>
    <property type="molecule type" value="Genomic_DNA"/>
</dbReference>
<dbReference type="OrthoDB" id="8005693at2"/>
<keyword evidence="3" id="KW-1185">Reference proteome</keyword>
<dbReference type="RefSeq" id="WP_015931207.1">
    <property type="nucleotide sequence ID" value="NC_011894.1"/>
</dbReference>
<protein>
    <recommendedName>
        <fullName evidence="4">Flagellar assembly protein fliX</fullName>
    </recommendedName>
</protein>
<dbReference type="HOGENOM" id="CLU_139719_0_0_5"/>
<dbReference type="eggNOG" id="ENOG50330GZ">
    <property type="taxonomic scope" value="Bacteria"/>
</dbReference>
<dbReference type="Proteomes" id="UP000008207">
    <property type="component" value="Chromosome"/>
</dbReference>
<dbReference type="Pfam" id="PF10768">
    <property type="entry name" value="FliX"/>
    <property type="match status" value="1"/>
</dbReference>
<reference evidence="2 3" key="1">
    <citation type="submission" date="2009-01" db="EMBL/GenBank/DDBJ databases">
        <title>Complete sequence of chromosome of Methylobacterium nodulans ORS 2060.</title>
        <authorList>
            <consortium name="US DOE Joint Genome Institute"/>
            <person name="Lucas S."/>
            <person name="Copeland A."/>
            <person name="Lapidus A."/>
            <person name="Glavina del Rio T."/>
            <person name="Dalin E."/>
            <person name="Tice H."/>
            <person name="Bruce D."/>
            <person name="Goodwin L."/>
            <person name="Pitluck S."/>
            <person name="Sims D."/>
            <person name="Brettin T."/>
            <person name="Detter J.C."/>
            <person name="Han C."/>
            <person name="Larimer F."/>
            <person name="Land M."/>
            <person name="Hauser L."/>
            <person name="Kyrpides N."/>
            <person name="Ivanova N."/>
            <person name="Marx C.J."/>
            <person name="Richardson P."/>
        </authorList>
    </citation>
    <scope>NUCLEOTIDE SEQUENCE [LARGE SCALE GENOMIC DNA]</scope>
    <source>
        <strain evidence="3">LMG 21967 / CNCM I-2342 / ORS 2060</strain>
    </source>
</reference>
<dbReference type="InterPro" id="IPR019704">
    <property type="entry name" value="Flagellar_assmbl_FliX_class2"/>
</dbReference>
<accession>B8IEK0</accession>
<evidence type="ECO:0000256" key="1">
    <source>
        <dbReference type="SAM" id="MobiDB-lite"/>
    </source>
</evidence>
<evidence type="ECO:0000313" key="3">
    <source>
        <dbReference type="Proteomes" id="UP000008207"/>
    </source>
</evidence>
<name>B8IEK0_METNO</name>
<dbReference type="STRING" id="460265.Mnod_4707"/>
<proteinExistence type="predicted"/>
<dbReference type="KEGG" id="mno:Mnod_4707"/>
<evidence type="ECO:0000313" key="2">
    <source>
        <dbReference type="EMBL" id="ACL59572.1"/>
    </source>
</evidence>